<gene>
    <name evidence="1" type="ORF">NNIBIDOC_00003</name>
</gene>
<keyword evidence="1" id="KW-0614">Plasmid</keyword>
<accession>A0A482ETJ3</accession>
<evidence type="ECO:0000313" key="1">
    <source>
        <dbReference type="EMBL" id="QBM91336.1"/>
    </source>
</evidence>
<dbReference type="AlphaFoldDB" id="A0A482ETJ3"/>
<reference evidence="1" key="1">
    <citation type="submission" date="2019-01" db="EMBL/GenBank/DDBJ databases">
        <title>Salmonella strain 1423 plasmid sequences.</title>
        <authorList>
            <person name="Chen K."/>
            <person name="Chen S."/>
        </authorList>
    </citation>
    <scope>NUCLEOTIDE SEQUENCE</scope>
    <source>
        <strain evidence="1">Sa1423</strain>
        <plasmid evidence="1">pSa1423-90k</plasmid>
    </source>
</reference>
<protein>
    <submittedName>
        <fullName evidence="1">Uncharacterized protein</fullName>
    </submittedName>
</protein>
<name>A0A482ETJ3_SALSP</name>
<geneLocation type="plasmid" evidence="1">
    <name>pSa1423-90k</name>
</geneLocation>
<dbReference type="EMBL" id="MK356557">
    <property type="protein sequence ID" value="QBM91336.1"/>
    <property type="molecule type" value="Genomic_DNA"/>
</dbReference>
<sequence>MSYVFRGMRRWGTHAVLADVPSRGDMTLSINERRWRLCARLKQKKCGTFHSFKGKAPNAKSCLKNSAQVILNCVNIFESWRQHILRLLSYGGRFII</sequence>
<proteinExistence type="predicted"/>
<organism evidence="1">
    <name type="scientific">Salmonella sp</name>
    <dbReference type="NCBI Taxonomy" id="599"/>
    <lineage>
        <taxon>Bacteria</taxon>
        <taxon>Pseudomonadati</taxon>
        <taxon>Pseudomonadota</taxon>
        <taxon>Gammaproteobacteria</taxon>
        <taxon>Enterobacterales</taxon>
        <taxon>Enterobacteriaceae</taxon>
        <taxon>Salmonella</taxon>
    </lineage>
</organism>